<dbReference type="InterPro" id="IPR050995">
    <property type="entry name" value="WD-F-box_domain-protein"/>
</dbReference>
<feature type="repeat" description="WD" evidence="3">
    <location>
        <begin position="498"/>
        <end position="539"/>
    </location>
</feature>
<evidence type="ECO:0000256" key="5">
    <source>
        <dbReference type="SAM" id="MobiDB-lite"/>
    </source>
</evidence>
<dbReference type="Proteomes" id="UP001292079">
    <property type="component" value="Unassembled WGS sequence"/>
</dbReference>
<evidence type="ECO:0000256" key="1">
    <source>
        <dbReference type="ARBA" id="ARBA00022574"/>
    </source>
</evidence>
<reference evidence="6" key="2">
    <citation type="journal article" date="2023" name="Infect Dis Poverty">
        <title>Chromosome-scale genome of the human blood fluke Schistosoma mekongi and its implications for public health.</title>
        <authorList>
            <person name="Zhou M."/>
            <person name="Xu L."/>
            <person name="Xu D."/>
            <person name="Chen W."/>
            <person name="Khan J."/>
            <person name="Hu Y."/>
            <person name="Huang H."/>
            <person name="Wei H."/>
            <person name="Zhang Y."/>
            <person name="Chusongsang P."/>
            <person name="Tanasarnprasert K."/>
            <person name="Hu X."/>
            <person name="Limpanont Y."/>
            <person name="Lv Z."/>
        </authorList>
    </citation>
    <scope>NUCLEOTIDE SEQUENCE</scope>
    <source>
        <strain evidence="6">LV_2022a</strain>
    </source>
</reference>
<evidence type="ECO:0000256" key="3">
    <source>
        <dbReference type="PROSITE-ProRule" id="PRU00221"/>
    </source>
</evidence>
<organism evidence="6 7">
    <name type="scientific">Schistosoma mekongi</name>
    <name type="common">Parasitic worm</name>
    <dbReference type="NCBI Taxonomy" id="38744"/>
    <lineage>
        <taxon>Eukaryota</taxon>
        <taxon>Metazoa</taxon>
        <taxon>Spiralia</taxon>
        <taxon>Lophotrochozoa</taxon>
        <taxon>Platyhelminthes</taxon>
        <taxon>Trematoda</taxon>
        <taxon>Digenea</taxon>
        <taxon>Strigeidida</taxon>
        <taxon>Schistosomatoidea</taxon>
        <taxon>Schistosomatidae</taxon>
        <taxon>Schistosoma</taxon>
    </lineage>
</organism>
<dbReference type="Pfam" id="PF00400">
    <property type="entry name" value="WD40"/>
    <property type="match status" value="5"/>
</dbReference>
<name>A0AAE1ZDS7_SCHME</name>
<keyword evidence="7" id="KW-1185">Reference proteome</keyword>
<dbReference type="PROSITE" id="PS00678">
    <property type="entry name" value="WD_REPEATS_1"/>
    <property type="match status" value="1"/>
</dbReference>
<dbReference type="PANTHER" id="PTHR14604">
    <property type="entry name" value="WD40 REPEAT PF20"/>
    <property type="match status" value="1"/>
</dbReference>
<dbReference type="PRINTS" id="PR00320">
    <property type="entry name" value="GPROTEINBRPT"/>
</dbReference>
<dbReference type="SMART" id="SM00320">
    <property type="entry name" value="WD40"/>
    <property type="match status" value="6"/>
</dbReference>
<keyword evidence="2" id="KW-0677">Repeat</keyword>
<dbReference type="SUPFAM" id="SSF50978">
    <property type="entry name" value="WD40 repeat-like"/>
    <property type="match status" value="1"/>
</dbReference>
<dbReference type="EMBL" id="JALJAT010000003">
    <property type="protein sequence ID" value="KAK4471457.1"/>
    <property type="molecule type" value="Genomic_DNA"/>
</dbReference>
<gene>
    <name evidence="6" type="ORF">MN116_004577</name>
</gene>
<evidence type="ECO:0000313" key="7">
    <source>
        <dbReference type="Proteomes" id="UP001292079"/>
    </source>
</evidence>
<comment type="caution">
    <text evidence="6">The sequence shown here is derived from an EMBL/GenBank/DDBJ whole genome shotgun (WGS) entry which is preliminary data.</text>
</comment>
<evidence type="ECO:0008006" key="8">
    <source>
        <dbReference type="Google" id="ProtNLM"/>
    </source>
</evidence>
<dbReference type="AlphaFoldDB" id="A0AAE1ZDS7"/>
<dbReference type="InterPro" id="IPR015943">
    <property type="entry name" value="WD40/YVTN_repeat-like_dom_sf"/>
</dbReference>
<keyword evidence="4" id="KW-0175">Coiled coil</keyword>
<dbReference type="CDD" id="cd00200">
    <property type="entry name" value="WD40"/>
    <property type="match status" value="1"/>
</dbReference>
<protein>
    <recommendedName>
        <fullName evidence="8">Sperm-associated antigen 16 protein</fullName>
    </recommendedName>
</protein>
<dbReference type="PROSITE" id="PS50294">
    <property type="entry name" value="WD_REPEATS_REGION"/>
    <property type="match status" value="4"/>
</dbReference>
<feature type="coiled-coil region" evidence="4">
    <location>
        <begin position="123"/>
        <end position="157"/>
    </location>
</feature>
<evidence type="ECO:0000256" key="4">
    <source>
        <dbReference type="SAM" id="Coils"/>
    </source>
</evidence>
<reference evidence="6" key="1">
    <citation type="submission" date="2022-04" db="EMBL/GenBank/DDBJ databases">
        <authorList>
            <person name="Xu L."/>
            <person name="Lv Z."/>
        </authorList>
    </citation>
    <scope>NUCLEOTIDE SEQUENCE</scope>
    <source>
        <strain evidence="6">LV_2022a</strain>
    </source>
</reference>
<feature type="repeat" description="WD" evidence="3">
    <location>
        <begin position="456"/>
        <end position="497"/>
    </location>
</feature>
<feature type="repeat" description="WD" evidence="3">
    <location>
        <begin position="661"/>
        <end position="693"/>
    </location>
</feature>
<dbReference type="InterPro" id="IPR020472">
    <property type="entry name" value="WD40_PAC1"/>
</dbReference>
<feature type="region of interest" description="Disordered" evidence="5">
    <location>
        <begin position="591"/>
        <end position="614"/>
    </location>
</feature>
<sequence>MEIDQSKYYIEEEQIPEDDNLSSILSVKIEDLPSPSKCDELDALTLRVEETIGDSLAKEKCGALTVPNSQFSPPSIDQFLRNYLQENGFLETLNVFQAEWFKLLHKGLLNTEESPVADIYLQNNELRNSIKDIRSENLDLKNSVLKLEDELRKIKNERDYHMIKHRQTLQDKEKLLCDIKRVKEHYAEYEPILRLLRQKYETAMKEKTLHRIERDRAMNQVEGLRHALTSLQKLGITSNDLNDVDNLNMDQSMPEKKITNVQVRQSNVGIDQKCKKIPIKTEEFILNSKLGKSVKRTGFCDLSIDRKVNPLLAKLTNHSYKFIRLDNRKLDMSIHAHDATVSKFPRSTNDWLSSVDFHPQEEILATGNGKGCIQIWKIHLTDDKMTEQNHCKRIGLLRQHAGAVWSINWHWTGTYLASSGMDNTIRLWNVEYAIMSYKMNKNLLSTHPTTSYCTILRGHSKSVNSVQFLPYGNILVTGSSDKTVCLWDGRTGLCEHTFLGHTHSINNAIFNQQGVNVISCDSGGYIRLWDLRKMEKFSFETNLPTITTKIHQNLMSTSTISVNNNKNDVENNNFPICFDLNKTQKIDRFNRHPHVQPPSYHHHHPPPPPPVSHHQNVSILQRNKMGINQLAVDLSSEYIVAGCDDAKIYCIEISTGQISTLQGHDDSIQSIVLDYVTGYLYSSSTDQKICSWI</sequence>
<accession>A0AAE1ZDS7</accession>
<dbReference type="PANTHER" id="PTHR14604:SF3">
    <property type="entry name" value="SPERM-ASSOCIATED ANTIGEN 16 PROTEIN"/>
    <property type="match status" value="1"/>
</dbReference>
<dbReference type="InterPro" id="IPR019775">
    <property type="entry name" value="WD40_repeat_CS"/>
</dbReference>
<evidence type="ECO:0000313" key="6">
    <source>
        <dbReference type="EMBL" id="KAK4471457.1"/>
    </source>
</evidence>
<evidence type="ECO:0000256" key="2">
    <source>
        <dbReference type="ARBA" id="ARBA00022737"/>
    </source>
</evidence>
<dbReference type="InterPro" id="IPR001680">
    <property type="entry name" value="WD40_rpt"/>
</dbReference>
<proteinExistence type="predicted"/>
<dbReference type="InterPro" id="IPR036322">
    <property type="entry name" value="WD40_repeat_dom_sf"/>
</dbReference>
<dbReference type="Gene3D" id="2.130.10.10">
    <property type="entry name" value="YVTN repeat-like/Quinoprotein amine dehydrogenase"/>
    <property type="match status" value="3"/>
</dbReference>
<keyword evidence="1 3" id="KW-0853">WD repeat</keyword>
<feature type="repeat" description="WD" evidence="3">
    <location>
        <begin position="397"/>
        <end position="431"/>
    </location>
</feature>
<dbReference type="PROSITE" id="PS50082">
    <property type="entry name" value="WD_REPEATS_2"/>
    <property type="match status" value="4"/>
</dbReference>